<dbReference type="AlphaFoldDB" id="C1F6T6"/>
<dbReference type="STRING" id="240015.ACP_1594"/>
<dbReference type="eggNOG" id="COG3609">
    <property type="taxonomic scope" value="Bacteria"/>
</dbReference>
<dbReference type="HOGENOM" id="CLU_036287_0_0_0"/>
<keyword evidence="3" id="KW-1185">Reference proteome</keyword>
<gene>
    <name evidence="2" type="ordered locus">ACP_1594</name>
</gene>
<evidence type="ECO:0000256" key="1">
    <source>
        <dbReference type="SAM" id="Phobius"/>
    </source>
</evidence>
<accession>C1F6T6</accession>
<keyword evidence="1" id="KW-0472">Membrane</keyword>
<evidence type="ECO:0000313" key="3">
    <source>
        <dbReference type="Proteomes" id="UP000002207"/>
    </source>
</evidence>
<reference evidence="2 3" key="1">
    <citation type="journal article" date="2009" name="Appl. Environ. Microbiol.">
        <title>Three genomes from the phylum Acidobacteria provide insight into the lifestyles of these microorganisms in soils.</title>
        <authorList>
            <person name="Ward N.L."/>
            <person name="Challacombe J.F."/>
            <person name="Janssen P.H."/>
            <person name="Henrissat B."/>
            <person name="Coutinho P.M."/>
            <person name="Wu M."/>
            <person name="Xie G."/>
            <person name="Haft D.H."/>
            <person name="Sait M."/>
            <person name="Badger J."/>
            <person name="Barabote R.D."/>
            <person name="Bradley B."/>
            <person name="Brettin T.S."/>
            <person name="Brinkac L.M."/>
            <person name="Bruce D."/>
            <person name="Creasy T."/>
            <person name="Daugherty S.C."/>
            <person name="Davidsen T.M."/>
            <person name="DeBoy R.T."/>
            <person name="Detter J.C."/>
            <person name="Dodson R.J."/>
            <person name="Durkin A.S."/>
            <person name="Ganapathy A."/>
            <person name="Gwinn-Giglio M."/>
            <person name="Han C.S."/>
            <person name="Khouri H."/>
            <person name="Kiss H."/>
            <person name="Kothari S.P."/>
            <person name="Madupu R."/>
            <person name="Nelson K.E."/>
            <person name="Nelson W.C."/>
            <person name="Paulsen I."/>
            <person name="Penn K."/>
            <person name="Ren Q."/>
            <person name="Rosovitz M.J."/>
            <person name="Selengut J.D."/>
            <person name="Shrivastava S."/>
            <person name="Sullivan S.A."/>
            <person name="Tapia R."/>
            <person name="Thompson L.S."/>
            <person name="Watkins K.L."/>
            <person name="Yang Q."/>
            <person name="Yu C."/>
            <person name="Zafar N."/>
            <person name="Zhou L."/>
            <person name="Kuske C.R."/>
        </authorList>
    </citation>
    <scope>NUCLEOTIDE SEQUENCE [LARGE SCALE GENOMIC DNA]</scope>
    <source>
        <strain evidence="3">ATCC 51196 / DSM 11244 / BCRC 80197 / JCM 7670 / NBRC 15755 / NCIMB 13165 / 161</strain>
    </source>
</reference>
<dbReference type="KEGG" id="aca:ACP_1594"/>
<dbReference type="EMBL" id="CP001472">
    <property type="protein sequence ID" value="ACO31884.1"/>
    <property type="molecule type" value="Genomic_DNA"/>
</dbReference>
<keyword evidence="1" id="KW-1133">Transmembrane helix</keyword>
<proteinExistence type="predicted"/>
<dbReference type="InParanoid" id="C1F6T6"/>
<dbReference type="OrthoDB" id="108329at2"/>
<dbReference type="Proteomes" id="UP000002207">
    <property type="component" value="Chromosome"/>
</dbReference>
<evidence type="ECO:0000313" key="2">
    <source>
        <dbReference type="EMBL" id="ACO31884.1"/>
    </source>
</evidence>
<keyword evidence="1" id="KW-0812">Transmembrane</keyword>
<dbReference type="RefSeq" id="WP_015896720.1">
    <property type="nucleotide sequence ID" value="NC_012483.1"/>
</dbReference>
<sequence>MPRVSLPLEISPEARQNPHWALVERVAASRGFHSSHRVREFFFYVCDCALRGVPEEATEQQIGIHVFRRPPGYNSSEDSIVRTHARSLRQKLTEYFSSEGANEEIVITIPKGHYLPVFEPREPRELKEQTGNVPPAMSPPAPEEVAEEAAASPARHRFLWLAGLLAVLLLAIGGWFAWTHAQSHPGPVKQFWAPFLANKSSLVIYSNALFSGNSKDGLKYADPMTMQQPLPPNYVDDYTGIGELTSVYDLAHLFDRYHSQFVLKRSLLVTWDQAQNSNLIFIGSVAENPSLRDIPNTREFSLMSNGTESGIINHHPLPGEPKIYERPEYPLTRDYAILALLPGLQPGYQTLIFSGLTTYGTQAAVEFACHRDTLQQLLSKVRGKNGQIRPFEAVLETSIVGGVPVETHLVTVHIR</sequence>
<protein>
    <submittedName>
        <fullName evidence="2">Conserved domain protein</fullName>
    </submittedName>
</protein>
<feature type="transmembrane region" description="Helical" evidence="1">
    <location>
        <begin position="158"/>
        <end position="178"/>
    </location>
</feature>
<organism evidence="2 3">
    <name type="scientific">Acidobacterium capsulatum (strain ATCC 51196 / DSM 11244 / BCRC 80197 / JCM 7670 / NBRC 15755 / NCIMB 13165 / 161)</name>
    <dbReference type="NCBI Taxonomy" id="240015"/>
    <lineage>
        <taxon>Bacteria</taxon>
        <taxon>Pseudomonadati</taxon>
        <taxon>Acidobacteriota</taxon>
        <taxon>Terriglobia</taxon>
        <taxon>Terriglobales</taxon>
        <taxon>Acidobacteriaceae</taxon>
        <taxon>Acidobacterium</taxon>
    </lineage>
</organism>
<name>C1F6T6_ACIC5</name>